<feature type="transmembrane region" description="Helical" evidence="1">
    <location>
        <begin position="60"/>
        <end position="79"/>
    </location>
</feature>
<organism evidence="2 3">
    <name type="scientific">Vigna mungo</name>
    <name type="common">Black gram</name>
    <name type="synonym">Phaseolus mungo</name>
    <dbReference type="NCBI Taxonomy" id="3915"/>
    <lineage>
        <taxon>Eukaryota</taxon>
        <taxon>Viridiplantae</taxon>
        <taxon>Streptophyta</taxon>
        <taxon>Embryophyta</taxon>
        <taxon>Tracheophyta</taxon>
        <taxon>Spermatophyta</taxon>
        <taxon>Magnoliopsida</taxon>
        <taxon>eudicotyledons</taxon>
        <taxon>Gunneridae</taxon>
        <taxon>Pentapetalae</taxon>
        <taxon>rosids</taxon>
        <taxon>fabids</taxon>
        <taxon>Fabales</taxon>
        <taxon>Fabaceae</taxon>
        <taxon>Papilionoideae</taxon>
        <taxon>50 kb inversion clade</taxon>
        <taxon>NPAAA clade</taxon>
        <taxon>indigoferoid/millettioid clade</taxon>
        <taxon>Phaseoleae</taxon>
        <taxon>Vigna</taxon>
    </lineage>
</organism>
<evidence type="ECO:0000313" key="2">
    <source>
        <dbReference type="EMBL" id="WVZ20848.1"/>
    </source>
</evidence>
<gene>
    <name evidence="2" type="ORF">V8G54_008170</name>
</gene>
<keyword evidence="3" id="KW-1185">Reference proteome</keyword>
<evidence type="ECO:0000256" key="1">
    <source>
        <dbReference type="SAM" id="Phobius"/>
    </source>
</evidence>
<protein>
    <submittedName>
        <fullName evidence="2">Uncharacterized protein</fullName>
    </submittedName>
</protein>
<dbReference type="Proteomes" id="UP001374535">
    <property type="component" value="Chromosome 2"/>
</dbReference>
<evidence type="ECO:0000313" key="3">
    <source>
        <dbReference type="Proteomes" id="UP001374535"/>
    </source>
</evidence>
<dbReference type="AlphaFoldDB" id="A0AAQ3P3R3"/>
<name>A0AAQ3P3R3_VIGMU</name>
<dbReference type="EMBL" id="CP144699">
    <property type="protein sequence ID" value="WVZ20848.1"/>
    <property type="molecule type" value="Genomic_DNA"/>
</dbReference>
<reference evidence="2 3" key="1">
    <citation type="journal article" date="2023" name="Life. Sci Alliance">
        <title>Evolutionary insights into 3D genome organization and epigenetic landscape of Vigna mungo.</title>
        <authorList>
            <person name="Junaid A."/>
            <person name="Singh B."/>
            <person name="Bhatia S."/>
        </authorList>
    </citation>
    <scope>NUCLEOTIDE SEQUENCE [LARGE SCALE GENOMIC DNA]</scope>
    <source>
        <strain evidence="2">Urdbean</strain>
    </source>
</reference>
<proteinExistence type="predicted"/>
<keyword evidence="1" id="KW-0812">Transmembrane</keyword>
<sequence>MDLVWYSKWEMLGNGRESLAKTSAEGRLCPVAQTRLISTTCGFVRRHLYNGEGLMHGVGLGLRLGDLGFPFWIFVFSFFDSTLQRIFVISLIWVCELGFLNLLYRLRDLGVRVLILLMSVKLSGITAFDEIKILLMSLHDLLTCPFCLPVAKSVTKWALYDPSESRFASIHLSSNNTNTIFCL</sequence>
<accession>A0AAQ3P3R3</accession>
<keyword evidence="1" id="KW-0472">Membrane</keyword>
<feature type="transmembrane region" description="Helical" evidence="1">
    <location>
        <begin position="110"/>
        <end position="128"/>
    </location>
</feature>
<feature type="transmembrane region" description="Helical" evidence="1">
    <location>
        <begin position="86"/>
        <end position="104"/>
    </location>
</feature>
<keyword evidence="1" id="KW-1133">Transmembrane helix</keyword>